<proteinExistence type="predicted"/>
<dbReference type="EMBL" id="AAMJPF010000032">
    <property type="protein sequence ID" value="EDI0273523.1"/>
    <property type="molecule type" value="Genomic_DNA"/>
</dbReference>
<feature type="region of interest" description="Disordered" evidence="1">
    <location>
        <begin position="45"/>
        <end position="66"/>
    </location>
</feature>
<protein>
    <submittedName>
        <fullName evidence="2">Uncharacterized protein</fullName>
    </submittedName>
</protein>
<name>A0A636GDJ4_SALET</name>
<dbReference type="AlphaFoldDB" id="A0A636GDJ4"/>
<sequence length="66" mass="7593">MTQVIHCQYQRTRTPEWNLLPAPGYMLYDLFCNMGIFRFDEDTAPAADRPPPQLSGLQLPGNLIIR</sequence>
<organism evidence="2">
    <name type="scientific">Salmonella enterica subsp. enterica serovar Panama</name>
    <dbReference type="NCBI Taxonomy" id="29472"/>
    <lineage>
        <taxon>Bacteria</taxon>
        <taxon>Pseudomonadati</taxon>
        <taxon>Pseudomonadota</taxon>
        <taxon>Gammaproteobacteria</taxon>
        <taxon>Enterobacterales</taxon>
        <taxon>Enterobacteriaceae</taxon>
        <taxon>Salmonella</taxon>
    </lineage>
</organism>
<gene>
    <name evidence="2" type="ORF">CC707_20835</name>
</gene>
<comment type="caution">
    <text evidence="2">The sequence shown here is derived from an EMBL/GenBank/DDBJ whole genome shotgun (WGS) entry which is preliminary data.</text>
</comment>
<accession>A0A636GDJ4</accession>
<reference evidence="2" key="1">
    <citation type="submission" date="2018-07" db="EMBL/GenBank/DDBJ databases">
        <authorList>
            <person name="Ashton P.M."/>
            <person name="Dallman T."/>
            <person name="Nair S."/>
            <person name="De Pinna E."/>
            <person name="Peters T."/>
            <person name="Grant K."/>
        </authorList>
    </citation>
    <scope>NUCLEOTIDE SEQUENCE</scope>
    <source>
        <strain evidence="2">333397</strain>
    </source>
</reference>
<evidence type="ECO:0000313" key="2">
    <source>
        <dbReference type="EMBL" id="EDI0273523.1"/>
    </source>
</evidence>
<evidence type="ECO:0000256" key="1">
    <source>
        <dbReference type="SAM" id="MobiDB-lite"/>
    </source>
</evidence>
<feature type="compositionally biased region" description="Low complexity" evidence="1">
    <location>
        <begin position="54"/>
        <end position="66"/>
    </location>
</feature>